<sequence length="366" mass="38501">MAGVSAAVADESDAVHVNHLGGDSFTIAQRFHPGYTKVYLVDKSDISASVNVGLYQDAPKIIVDSKDPQWSQTSPLSEVVAASKKATKFPEVKITGSVPQDTVSVNDAVFGGKQPTGDVYVTATPIDTLLTQANIKGSPIIQMNSDGTIPKNSYTGSAINLYCVGAACNARSVVALNPKVIQGATRYSTAIELAKHAHPQGFTKAYLVSGNDQATLLQATSATTDPVLLYNPAVQDPQVKAVTSKLTNLVTLGSEKRFADSKVKTWASDKVPDSAVKKPTLSNQEGITLQVPSGGDFSNGGDIYSIHKDGWAYDASMTINSSGEAVVMYCGSSQTGACSQADVSWIKSKLKDLGIKLAYYAGQQGV</sequence>
<dbReference type="Proteomes" id="UP000005573">
    <property type="component" value="Unassembled WGS sequence"/>
</dbReference>
<name>E6LWM8_9ACTO</name>
<accession>E6LWM8</accession>
<evidence type="ECO:0000313" key="1">
    <source>
        <dbReference type="EMBL" id="EFU81113.1"/>
    </source>
</evidence>
<evidence type="ECO:0000313" key="2">
    <source>
        <dbReference type="Proteomes" id="UP000005573"/>
    </source>
</evidence>
<reference evidence="1 2" key="1">
    <citation type="submission" date="2010-12" db="EMBL/GenBank/DDBJ databases">
        <authorList>
            <person name="Muzny D."/>
            <person name="Qin X."/>
            <person name="Deng J."/>
            <person name="Jiang H."/>
            <person name="Liu Y."/>
            <person name="Qu J."/>
            <person name="Song X.-Z."/>
            <person name="Zhang L."/>
            <person name="Thornton R."/>
            <person name="Coyle M."/>
            <person name="Francisco L."/>
            <person name="Jackson L."/>
            <person name="Javaid M."/>
            <person name="Korchina V."/>
            <person name="Kovar C."/>
            <person name="Mata R."/>
            <person name="Mathew T."/>
            <person name="Ngo R."/>
            <person name="Nguyen L."/>
            <person name="Nguyen N."/>
            <person name="Okwuonu G."/>
            <person name="Ongeri F."/>
            <person name="Pham C."/>
            <person name="Simmons D."/>
            <person name="Wilczek-Boney K."/>
            <person name="Hale W."/>
            <person name="Jakkamsetti A."/>
            <person name="Pham P."/>
            <person name="Ruth R."/>
            <person name="San Lucas F."/>
            <person name="Warren J."/>
            <person name="Zhang J."/>
            <person name="Zhao Z."/>
            <person name="Zhou C."/>
            <person name="Zhu D."/>
            <person name="Lee S."/>
            <person name="Bess C."/>
            <person name="Blankenburg K."/>
            <person name="Forbes L."/>
            <person name="Fu Q."/>
            <person name="Gubbala S."/>
            <person name="Hirani K."/>
            <person name="Jayaseelan J.C."/>
            <person name="Lara F."/>
            <person name="Munidasa M."/>
            <person name="Palculict T."/>
            <person name="Patil S."/>
            <person name="Pu L.-L."/>
            <person name="Saada N."/>
            <person name="Tang L."/>
            <person name="Weissenberger G."/>
            <person name="Zhu Y."/>
            <person name="Hemphill L."/>
            <person name="Shang Y."/>
            <person name="Youmans B."/>
            <person name="Ayvaz T."/>
            <person name="Ross M."/>
            <person name="Santibanez J."/>
            <person name="Aqrawi P."/>
            <person name="Gross S."/>
            <person name="Joshi V."/>
            <person name="Fowler G."/>
            <person name="Nazareth L."/>
            <person name="Reid J."/>
            <person name="Worley K."/>
            <person name="Petrosino J."/>
            <person name="Highlander S."/>
            <person name="Gibbs R."/>
        </authorList>
    </citation>
    <scope>NUCLEOTIDE SEQUENCE [LARGE SCALE GENOMIC DNA]</scope>
    <source>
        <strain evidence="1 2">ATCC 51333</strain>
    </source>
</reference>
<dbReference type="EMBL" id="AEPY01000001">
    <property type="protein sequence ID" value="EFU81113.1"/>
    <property type="molecule type" value="Genomic_DNA"/>
</dbReference>
<protein>
    <recommendedName>
        <fullName evidence="3">Cell wall binding repeat 2</fullName>
    </recommendedName>
</protein>
<proteinExistence type="predicted"/>
<evidence type="ECO:0008006" key="3">
    <source>
        <dbReference type="Google" id="ProtNLM"/>
    </source>
</evidence>
<dbReference type="HOGENOM" id="CLU_756074_0_0_11"/>
<gene>
    <name evidence="1" type="ORF">HMPREF0388_0265</name>
</gene>
<comment type="caution">
    <text evidence="1">The sequence shown here is derived from an EMBL/GenBank/DDBJ whole genome shotgun (WGS) entry which is preliminary data.</text>
</comment>
<organism evidence="1 2">
    <name type="scientific">Mobiluncus curtisii ATCC 51333</name>
    <dbReference type="NCBI Taxonomy" id="887326"/>
    <lineage>
        <taxon>Bacteria</taxon>
        <taxon>Bacillati</taxon>
        <taxon>Actinomycetota</taxon>
        <taxon>Actinomycetes</taxon>
        <taxon>Actinomycetales</taxon>
        <taxon>Actinomycetaceae</taxon>
        <taxon>Mobiluncus</taxon>
    </lineage>
</organism>
<dbReference type="AlphaFoldDB" id="E6LWM8"/>